<dbReference type="AlphaFoldDB" id="A0A428SR57"/>
<keyword evidence="5" id="KW-1185">Reference proteome</keyword>
<sequence length="583" mass="64501">MPPHTFLLLHKPKVILDTLLVMSGFEIAGIVLGSIPLVIATLEKYGTGLSTLQRWRKYRRELQSLIRNLETERIKLQNVCEKLLIGLVQPSRIEALINNPMGDLWREEDTLRKVQFRLGRGFESFEATINHLKTTIDRMAERIDYQKNGMASGFKRAVFTLSRSQYADLVSDIKDSISNLENLTDRNMELEPARRGRYRGKLFVLLQTISGSLYRALSPSLNCACGHTIGLGLESRATEVFPSGDEEKMINSTSFKIAFSYMESPDDATIWEEISVKPNVAVARATFSAKPPTSSTPSNLGRGNNNVRLASSSRGSSSTTVLVQTQSSLAAMSLNMSTPCAAPGVGLPVMGHLSLCQRIKVGGKQANMASYGTILDTSALGTKEYSLSPIRFSDYSDVPCHSVISLRDILEQKDNSIHLPYRDRLHLAVVASSSLLQLHGNLWLPNALTSSDIFFLKKRNYPIYSRPFLLRKSSASAGKGKETSPPFCNPALWSLGVLLIEIIRGRTLASFRTQEESGPLIDYATAHKLLDEIRMASSNYGTAVTRCLGGELHSDNYCSRSEDFCQEVYSGVVALLEKDLENS</sequence>
<reference evidence="4 5" key="1">
    <citation type="submission" date="2017-06" db="EMBL/GenBank/DDBJ databases">
        <title>Cmopartive genomic analysis of Ambrosia Fusariam Clade fungi.</title>
        <authorList>
            <person name="Stajich J.E."/>
            <person name="Carrillo J."/>
            <person name="Kijimoto T."/>
            <person name="Eskalen A."/>
            <person name="O'Donnell K."/>
            <person name="Kasson M."/>
        </authorList>
    </citation>
    <scope>NUCLEOTIDE SEQUENCE [LARGE SCALE GENOMIC DNA]</scope>
    <source>
        <strain evidence="4 5">NRRL 20438</strain>
    </source>
</reference>
<dbReference type="InterPro" id="IPR056002">
    <property type="entry name" value="DUF7580"/>
</dbReference>
<dbReference type="PANTHER" id="PTHR35186">
    <property type="entry name" value="ANK_REP_REGION DOMAIN-CONTAINING PROTEIN"/>
    <property type="match status" value="1"/>
</dbReference>
<feature type="region of interest" description="Disordered" evidence="2">
    <location>
        <begin position="288"/>
        <end position="316"/>
    </location>
</feature>
<dbReference type="PANTHER" id="PTHR35186:SF4">
    <property type="entry name" value="PRION-INHIBITION AND PROPAGATION HELO DOMAIN-CONTAINING PROTEIN"/>
    <property type="match status" value="1"/>
</dbReference>
<feature type="compositionally biased region" description="Polar residues" evidence="2">
    <location>
        <begin position="291"/>
        <end position="310"/>
    </location>
</feature>
<feature type="coiled-coil region" evidence="1">
    <location>
        <begin position="52"/>
        <end position="82"/>
    </location>
</feature>
<evidence type="ECO:0000313" key="5">
    <source>
        <dbReference type="Proteomes" id="UP000288429"/>
    </source>
</evidence>
<name>A0A428SR57_9HYPO</name>
<evidence type="ECO:0000259" key="3">
    <source>
        <dbReference type="Pfam" id="PF24476"/>
    </source>
</evidence>
<evidence type="ECO:0000313" key="4">
    <source>
        <dbReference type="EMBL" id="RSL92275.1"/>
    </source>
</evidence>
<dbReference type="Proteomes" id="UP000288429">
    <property type="component" value="Unassembled WGS sequence"/>
</dbReference>
<protein>
    <recommendedName>
        <fullName evidence="3">DUF7580 domain-containing protein</fullName>
    </recommendedName>
</protein>
<dbReference type="Pfam" id="PF24476">
    <property type="entry name" value="DUF7580"/>
    <property type="match status" value="1"/>
</dbReference>
<proteinExistence type="predicted"/>
<comment type="caution">
    <text evidence="4">The sequence shown here is derived from an EMBL/GenBank/DDBJ whole genome shotgun (WGS) entry which is preliminary data.</text>
</comment>
<keyword evidence="1" id="KW-0175">Coiled coil</keyword>
<evidence type="ECO:0000256" key="2">
    <source>
        <dbReference type="SAM" id="MobiDB-lite"/>
    </source>
</evidence>
<organism evidence="4 5">
    <name type="scientific">Fusarium ambrosium</name>
    <dbReference type="NCBI Taxonomy" id="131363"/>
    <lineage>
        <taxon>Eukaryota</taxon>
        <taxon>Fungi</taxon>
        <taxon>Dikarya</taxon>
        <taxon>Ascomycota</taxon>
        <taxon>Pezizomycotina</taxon>
        <taxon>Sordariomycetes</taxon>
        <taxon>Hypocreomycetidae</taxon>
        <taxon>Hypocreales</taxon>
        <taxon>Nectriaceae</taxon>
        <taxon>Fusarium</taxon>
        <taxon>Fusarium solani species complex</taxon>
    </lineage>
</organism>
<feature type="domain" description="DUF7580" evidence="3">
    <location>
        <begin position="211"/>
        <end position="582"/>
    </location>
</feature>
<gene>
    <name evidence="4" type="ORF">CDV31_015231</name>
</gene>
<evidence type="ECO:0000256" key="1">
    <source>
        <dbReference type="SAM" id="Coils"/>
    </source>
</evidence>
<accession>A0A428SR57</accession>
<dbReference type="EMBL" id="NIZV01000388">
    <property type="protein sequence ID" value="RSL92275.1"/>
    <property type="molecule type" value="Genomic_DNA"/>
</dbReference>